<dbReference type="PRINTS" id="PR01166">
    <property type="entry name" value="CYCOXIDASEII"/>
</dbReference>
<dbReference type="EMBL" id="MN746360">
    <property type="protein sequence ID" value="QIK50404.1"/>
    <property type="molecule type" value="Genomic_DNA"/>
</dbReference>
<evidence type="ECO:0000256" key="17">
    <source>
        <dbReference type="ARBA" id="ARBA00049512"/>
    </source>
</evidence>
<comment type="similarity">
    <text evidence="3">Belongs to the cytochrome c oxidase subunit 2 family.</text>
</comment>
<evidence type="ECO:0000256" key="10">
    <source>
        <dbReference type="ARBA" id="ARBA00022842"/>
    </source>
</evidence>
<keyword evidence="6" id="KW-0813">Transport</keyword>
<evidence type="ECO:0000256" key="2">
    <source>
        <dbReference type="ARBA" id="ARBA00004141"/>
    </source>
</evidence>
<gene>
    <name evidence="21" type="primary">cox2</name>
</gene>
<name>A0A6G7WDP9_9PLAT</name>
<dbReference type="PANTHER" id="PTHR22888:SF9">
    <property type="entry name" value="CYTOCHROME C OXIDASE SUBUNIT 2"/>
    <property type="match status" value="1"/>
</dbReference>
<evidence type="ECO:0000256" key="11">
    <source>
        <dbReference type="ARBA" id="ARBA00022967"/>
    </source>
</evidence>
<comment type="subcellular location">
    <subcellularLocation>
        <location evidence="2">Membrane</location>
        <topology evidence="2">Multi-pass membrane protein</topology>
    </subcellularLocation>
</comment>
<evidence type="ECO:0000256" key="4">
    <source>
        <dbReference type="ARBA" id="ARBA00012949"/>
    </source>
</evidence>
<comment type="cofactor">
    <cofactor evidence="1">
        <name>Cu cation</name>
        <dbReference type="ChEBI" id="CHEBI:23378"/>
    </cofactor>
</comment>
<evidence type="ECO:0000256" key="3">
    <source>
        <dbReference type="ARBA" id="ARBA00007866"/>
    </source>
</evidence>
<keyword evidence="7" id="KW-0679">Respiratory chain</keyword>
<sequence length="193" mass="21981">MNLNSLYFNVVYYALGLCVFISFMVFSYLSWVVLVPTGHSTISVPSENSTLEFFWTVIPSGLVLILCIHNVSFILKDFEMPIHKTVKVIGRQWYWSYEYEDYNYDSYMTQIVNNVDKPLQMNYANSYRLLVTSSDVIHSFALPDLGIKCDAIPGRINQVVCIPDYMGVFVGYCSELCGAGHSYMPIVVEIVKG</sequence>
<dbReference type="InterPro" id="IPR001505">
    <property type="entry name" value="Copper_CuA"/>
</dbReference>
<keyword evidence="11" id="KW-1278">Translocase</keyword>
<dbReference type="GO" id="GO:0016020">
    <property type="term" value="C:membrane"/>
    <property type="evidence" value="ECO:0007669"/>
    <property type="project" value="UniProtKB-SubCell"/>
</dbReference>
<evidence type="ECO:0000256" key="15">
    <source>
        <dbReference type="ARBA" id="ARBA00023136"/>
    </source>
</evidence>
<proteinExistence type="inferred from homology"/>
<accession>A0A6G7WDP9</accession>
<evidence type="ECO:0000259" key="20">
    <source>
        <dbReference type="PROSITE" id="PS50999"/>
    </source>
</evidence>
<dbReference type="PROSITE" id="PS00078">
    <property type="entry name" value="COX2"/>
    <property type="match status" value="1"/>
</dbReference>
<dbReference type="Pfam" id="PF00116">
    <property type="entry name" value="COX2"/>
    <property type="match status" value="1"/>
</dbReference>
<geneLocation type="mitochondrion" evidence="21"/>
<dbReference type="GO" id="GO:0042773">
    <property type="term" value="P:ATP synthesis coupled electron transport"/>
    <property type="evidence" value="ECO:0007669"/>
    <property type="project" value="TreeGrafter"/>
</dbReference>
<keyword evidence="15 18" id="KW-0472">Membrane</keyword>
<reference evidence="21" key="1">
    <citation type="submission" date="2019-11" db="EMBL/GenBank/DDBJ databases">
        <authorList>
            <person name="Yang C."/>
        </authorList>
    </citation>
    <scope>NUCLEOTIDE SEQUENCE</scope>
    <source>
        <tissue evidence="21">Muscle</tissue>
    </source>
</reference>
<evidence type="ECO:0000256" key="18">
    <source>
        <dbReference type="SAM" id="Phobius"/>
    </source>
</evidence>
<dbReference type="PROSITE" id="PS50999">
    <property type="entry name" value="COX2_TM"/>
    <property type="match status" value="1"/>
</dbReference>
<evidence type="ECO:0000256" key="8">
    <source>
        <dbReference type="ARBA" id="ARBA00022692"/>
    </source>
</evidence>
<dbReference type="RefSeq" id="YP_009756887.1">
    <property type="nucleotide sequence ID" value="NC_047185.1"/>
</dbReference>
<dbReference type="InterPro" id="IPR011759">
    <property type="entry name" value="Cyt_c_oxidase_su2_TM_dom"/>
</dbReference>
<dbReference type="InterPro" id="IPR002429">
    <property type="entry name" value="CcO_II-like_C"/>
</dbReference>
<dbReference type="PANTHER" id="PTHR22888">
    <property type="entry name" value="CYTOCHROME C OXIDASE, SUBUNIT II"/>
    <property type="match status" value="1"/>
</dbReference>
<dbReference type="InterPro" id="IPR036257">
    <property type="entry name" value="Cyt_c_oxidase_su2_TM_sf"/>
</dbReference>
<keyword evidence="12" id="KW-0249">Electron transport</keyword>
<feature type="domain" description="Cytochrome oxidase subunit II copper A binding" evidence="19">
    <location>
        <begin position="81"/>
        <end position="193"/>
    </location>
</feature>
<dbReference type="SUPFAM" id="SSF81464">
    <property type="entry name" value="Cytochrome c oxidase subunit II-like, transmembrane region"/>
    <property type="match status" value="1"/>
</dbReference>
<dbReference type="GO" id="GO:0004129">
    <property type="term" value="F:cytochrome-c oxidase activity"/>
    <property type="evidence" value="ECO:0007669"/>
    <property type="project" value="UniProtKB-EC"/>
</dbReference>
<keyword evidence="9" id="KW-0479">Metal-binding</keyword>
<feature type="transmembrane region" description="Helical" evidence="18">
    <location>
        <begin position="53"/>
        <end position="75"/>
    </location>
</feature>
<evidence type="ECO:0000256" key="6">
    <source>
        <dbReference type="ARBA" id="ARBA00022448"/>
    </source>
</evidence>
<keyword evidence="8 18" id="KW-0812">Transmembrane</keyword>
<evidence type="ECO:0000256" key="16">
    <source>
        <dbReference type="ARBA" id="ARBA00031389"/>
    </source>
</evidence>
<evidence type="ECO:0000256" key="12">
    <source>
        <dbReference type="ARBA" id="ARBA00022982"/>
    </source>
</evidence>
<keyword evidence="13 18" id="KW-1133">Transmembrane helix</keyword>
<dbReference type="Gene3D" id="1.10.287.90">
    <property type="match status" value="1"/>
</dbReference>
<dbReference type="GO" id="GO:0005507">
    <property type="term" value="F:copper ion binding"/>
    <property type="evidence" value="ECO:0007669"/>
    <property type="project" value="InterPro"/>
</dbReference>
<evidence type="ECO:0000256" key="14">
    <source>
        <dbReference type="ARBA" id="ARBA00023008"/>
    </source>
</evidence>
<evidence type="ECO:0000259" key="19">
    <source>
        <dbReference type="PROSITE" id="PS50857"/>
    </source>
</evidence>
<feature type="domain" description="Cytochrome oxidase subunit II transmembrane region profile" evidence="20">
    <location>
        <begin position="1"/>
        <end position="81"/>
    </location>
</feature>
<evidence type="ECO:0000256" key="5">
    <source>
        <dbReference type="ARBA" id="ARBA00015946"/>
    </source>
</evidence>
<evidence type="ECO:0000256" key="1">
    <source>
        <dbReference type="ARBA" id="ARBA00001935"/>
    </source>
</evidence>
<keyword evidence="14" id="KW-0186">Copper</keyword>
<evidence type="ECO:0000256" key="9">
    <source>
        <dbReference type="ARBA" id="ARBA00022723"/>
    </source>
</evidence>
<dbReference type="GeneID" id="54598004"/>
<protein>
    <recommendedName>
        <fullName evidence="5">Cytochrome c oxidase subunit 2</fullName>
        <ecNumber evidence="4">7.1.1.9</ecNumber>
    </recommendedName>
    <alternativeName>
        <fullName evidence="16">Cytochrome c oxidase polypeptide II</fullName>
    </alternativeName>
</protein>
<feature type="transmembrane region" description="Helical" evidence="18">
    <location>
        <begin position="12"/>
        <end position="33"/>
    </location>
</feature>
<keyword evidence="10" id="KW-0460">Magnesium</keyword>
<dbReference type="AlphaFoldDB" id="A0A6G7WDP9"/>
<evidence type="ECO:0000313" key="21">
    <source>
        <dbReference type="EMBL" id="QIK50404.1"/>
    </source>
</evidence>
<keyword evidence="21" id="KW-0496">Mitochondrion</keyword>
<evidence type="ECO:0000256" key="13">
    <source>
        <dbReference type="ARBA" id="ARBA00022989"/>
    </source>
</evidence>
<dbReference type="EC" id="7.1.1.9" evidence="4"/>
<dbReference type="InterPro" id="IPR008972">
    <property type="entry name" value="Cupredoxin"/>
</dbReference>
<evidence type="ECO:0000256" key="7">
    <source>
        <dbReference type="ARBA" id="ARBA00022660"/>
    </source>
</evidence>
<dbReference type="PROSITE" id="PS50857">
    <property type="entry name" value="COX2_CUA"/>
    <property type="match status" value="1"/>
</dbReference>
<dbReference type="SUPFAM" id="SSF49503">
    <property type="entry name" value="Cupredoxins"/>
    <property type="match status" value="1"/>
</dbReference>
<comment type="catalytic activity">
    <reaction evidence="17">
        <text>4 Fe(II)-[cytochrome c] + O2 + 8 H(+)(in) = 4 Fe(III)-[cytochrome c] + 2 H2O + 4 H(+)(out)</text>
        <dbReference type="Rhea" id="RHEA:11436"/>
        <dbReference type="Rhea" id="RHEA-COMP:10350"/>
        <dbReference type="Rhea" id="RHEA-COMP:14399"/>
        <dbReference type="ChEBI" id="CHEBI:15377"/>
        <dbReference type="ChEBI" id="CHEBI:15378"/>
        <dbReference type="ChEBI" id="CHEBI:15379"/>
        <dbReference type="ChEBI" id="CHEBI:29033"/>
        <dbReference type="ChEBI" id="CHEBI:29034"/>
        <dbReference type="EC" id="7.1.1.9"/>
    </reaction>
    <physiologicalReaction direction="left-to-right" evidence="17">
        <dbReference type="Rhea" id="RHEA:11437"/>
    </physiologicalReaction>
</comment>
<organism evidence="21">
    <name type="scientific">Capsala pricei</name>
    <dbReference type="NCBI Taxonomy" id="651779"/>
    <lineage>
        <taxon>Eukaryota</taxon>
        <taxon>Metazoa</taxon>
        <taxon>Spiralia</taxon>
        <taxon>Lophotrochozoa</taxon>
        <taxon>Platyhelminthes</taxon>
        <taxon>Monogenea</taxon>
        <taxon>Monopisthocotylea</taxon>
        <taxon>Capsalidea</taxon>
        <taxon>Capsalidae</taxon>
        <taxon>Capsala</taxon>
    </lineage>
</organism>
<dbReference type="Gene3D" id="2.60.40.420">
    <property type="entry name" value="Cupredoxins - blue copper proteins"/>
    <property type="match status" value="1"/>
</dbReference>
<dbReference type="InterPro" id="IPR045187">
    <property type="entry name" value="CcO_II"/>
</dbReference>